<protein>
    <recommendedName>
        <fullName evidence="6">Short-chain dehydrogenase</fullName>
    </recommendedName>
</protein>
<dbReference type="Gene3D" id="3.40.50.720">
    <property type="entry name" value="NAD(P)-binding Rossmann-like Domain"/>
    <property type="match status" value="1"/>
</dbReference>
<dbReference type="AlphaFoldDB" id="A0A560L2X9"/>
<dbReference type="InterPro" id="IPR036291">
    <property type="entry name" value="NAD(P)-bd_dom_sf"/>
</dbReference>
<keyword evidence="2" id="KW-0521">NADP</keyword>
<organism evidence="4 5">
    <name type="scientific">Bradyrhizobium macuxiense</name>
    <dbReference type="NCBI Taxonomy" id="1755647"/>
    <lineage>
        <taxon>Bacteria</taxon>
        <taxon>Pseudomonadati</taxon>
        <taxon>Pseudomonadota</taxon>
        <taxon>Alphaproteobacteria</taxon>
        <taxon>Hyphomicrobiales</taxon>
        <taxon>Nitrobacteraceae</taxon>
        <taxon>Bradyrhizobium</taxon>
    </lineage>
</organism>
<dbReference type="InterPro" id="IPR045017">
    <property type="entry name" value="DECR2-like"/>
</dbReference>
<name>A0A560L2X9_9BRAD</name>
<dbReference type="NCBIfam" id="NF005752">
    <property type="entry name" value="PRK07576.1"/>
    <property type="match status" value="1"/>
</dbReference>
<dbReference type="PRINTS" id="PR00081">
    <property type="entry name" value="GDHRDH"/>
</dbReference>
<sequence length="291" mass="29961">MHVRQTSMPFSDKAWSLKGKVAFVAGASGGINLAIGRALASAGARIAVVSRSQARISEAARTLLADGHEAIGLVADVRDYGPVDTALAQTVEHFGSIDIVVSGAAGNFLAPAIGMSANAFRTVVDIDLIGTFNVLRAAFPYLRRPGASLISITAPQGATPSMFQAHACAAKAGINMLTKCLAMEWGPAGVRVNAISPGPIADTVGMARLAPTAELEAQAKARIPLRDYGTKDDVANLALFLASDLASYITGAILNCDGGVSLGDTSADAVNFSRDEPEQARGLGRLKVDGS</sequence>
<dbReference type="PANTHER" id="PTHR43296">
    <property type="entry name" value="PEROXISOMAL 2,4-DIENOYL-COA REDUCTASE"/>
    <property type="match status" value="1"/>
</dbReference>
<dbReference type="Proteomes" id="UP000321304">
    <property type="component" value="Unassembled WGS sequence"/>
</dbReference>
<dbReference type="InterPro" id="IPR002347">
    <property type="entry name" value="SDR_fam"/>
</dbReference>
<evidence type="ECO:0000256" key="3">
    <source>
        <dbReference type="ARBA" id="ARBA00023002"/>
    </source>
</evidence>
<proteinExistence type="inferred from homology"/>
<accession>A0A560L2X9</accession>
<evidence type="ECO:0000256" key="2">
    <source>
        <dbReference type="ARBA" id="ARBA00022857"/>
    </source>
</evidence>
<dbReference type="GO" id="GO:0009062">
    <property type="term" value="P:fatty acid catabolic process"/>
    <property type="evidence" value="ECO:0007669"/>
    <property type="project" value="InterPro"/>
</dbReference>
<evidence type="ECO:0000256" key="1">
    <source>
        <dbReference type="ARBA" id="ARBA00006484"/>
    </source>
</evidence>
<dbReference type="Pfam" id="PF13561">
    <property type="entry name" value="adh_short_C2"/>
    <property type="match status" value="1"/>
</dbReference>
<keyword evidence="5" id="KW-1185">Reference proteome</keyword>
<dbReference type="RefSeq" id="WP_246667735.1">
    <property type="nucleotide sequence ID" value="NZ_VITY01000015.1"/>
</dbReference>
<gene>
    <name evidence="4" type="ORF">FBZ93_1158</name>
</gene>
<comment type="caution">
    <text evidence="4">The sequence shown here is derived from an EMBL/GenBank/DDBJ whole genome shotgun (WGS) entry which is preliminary data.</text>
</comment>
<evidence type="ECO:0000313" key="5">
    <source>
        <dbReference type="Proteomes" id="UP000321304"/>
    </source>
</evidence>
<dbReference type="GO" id="GO:0008670">
    <property type="term" value="F:2,4-dienoyl-CoA reductase (NADPH) activity"/>
    <property type="evidence" value="ECO:0007669"/>
    <property type="project" value="InterPro"/>
</dbReference>
<dbReference type="PANTHER" id="PTHR43296:SF2">
    <property type="entry name" value="PEROXISOMAL 2,4-DIENOYL-COA REDUCTASE [(3E)-ENOYL-COA-PRODUCING]"/>
    <property type="match status" value="1"/>
</dbReference>
<reference evidence="4 5" key="1">
    <citation type="submission" date="2019-06" db="EMBL/GenBank/DDBJ databases">
        <title>Genomic Encyclopedia of Type Strains, Phase IV (KMG-V): Genome sequencing to study the core and pangenomes of soil and plant-associated prokaryotes.</title>
        <authorList>
            <person name="Whitman W."/>
        </authorList>
    </citation>
    <scope>NUCLEOTIDE SEQUENCE [LARGE SCALE GENOMIC DNA]</scope>
    <source>
        <strain evidence="4 5">BR 10355</strain>
    </source>
</reference>
<comment type="similarity">
    <text evidence="1">Belongs to the short-chain dehydrogenases/reductases (SDR) family.</text>
</comment>
<evidence type="ECO:0000313" key="4">
    <source>
        <dbReference type="EMBL" id="TWB89896.1"/>
    </source>
</evidence>
<dbReference type="SUPFAM" id="SSF51735">
    <property type="entry name" value="NAD(P)-binding Rossmann-fold domains"/>
    <property type="match status" value="1"/>
</dbReference>
<keyword evidence="3" id="KW-0560">Oxidoreductase</keyword>
<dbReference type="FunFam" id="3.40.50.720:FF:000084">
    <property type="entry name" value="Short-chain dehydrogenase reductase"/>
    <property type="match status" value="1"/>
</dbReference>
<dbReference type="EMBL" id="VITY01000015">
    <property type="protein sequence ID" value="TWB89896.1"/>
    <property type="molecule type" value="Genomic_DNA"/>
</dbReference>
<dbReference type="CDD" id="cd05369">
    <property type="entry name" value="TER_DECR_SDR_a"/>
    <property type="match status" value="1"/>
</dbReference>
<evidence type="ECO:0008006" key="6">
    <source>
        <dbReference type="Google" id="ProtNLM"/>
    </source>
</evidence>